<evidence type="ECO:0000313" key="3">
    <source>
        <dbReference type="Proteomes" id="UP001169764"/>
    </source>
</evidence>
<keyword evidence="3" id="KW-1185">Reference proteome</keyword>
<proteinExistence type="predicted"/>
<evidence type="ECO:0000313" key="2">
    <source>
        <dbReference type="EMBL" id="MDO6416766.1"/>
    </source>
</evidence>
<organism evidence="2 3">
    <name type="scientific">Sphingomonas natans</name>
    <dbReference type="NCBI Taxonomy" id="3063330"/>
    <lineage>
        <taxon>Bacteria</taxon>
        <taxon>Pseudomonadati</taxon>
        <taxon>Pseudomonadota</taxon>
        <taxon>Alphaproteobacteria</taxon>
        <taxon>Sphingomonadales</taxon>
        <taxon>Sphingomonadaceae</taxon>
        <taxon>Sphingomonas</taxon>
    </lineage>
</organism>
<accession>A0ABT8YEG7</accession>
<dbReference type="EMBL" id="JAUOTP010000012">
    <property type="protein sequence ID" value="MDO6416766.1"/>
    <property type="molecule type" value="Genomic_DNA"/>
</dbReference>
<protein>
    <submittedName>
        <fullName evidence="2">Uncharacterized protein</fullName>
    </submittedName>
</protein>
<name>A0ABT8YEG7_9SPHN</name>
<gene>
    <name evidence="2" type="ORF">Q4F19_20445</name>
</gene>
<reference evidence="2" key="1">
    <citation type="submission" date="2023-07" db="EMBL/GenBank/DDBJ databases">
        <authorList>
            <person name="Kim M."/>
        </authorList>
    </citation>
    <scope>NUCLEOTIDE SEQUENCE</scope>
    <source>
        <strain evidence="2">BIUV-7</strain>
    </source>
</reference>
<dbReference type="RefSeq" id="WP_303546591.1">
    <property type="nucleotide sequence ID" value="NZ_JAUOTP010000012.1"/>
</dbReference>
<evidence type="ECO:0000256" key="1">
    <source>
        <dbReference type="SAM" id="MobiDB-lite"/>
    </source>
</evidence>
<feature type="region of interest" description="Disordered" evidence="1">
    <location>
        <begin position="1"/>
        <end position="42"/>
    </location>
</feature>
<sequence>MGQLRTGNKRHNRAIVSSVAREKAAKAAPVTAEAAKTDTLAS</sequence>
<comment type="caution">
    <text evidence="2">The sequence shown here is derived from an EMBL/GenBank/DDBJ whole genome shotgun (WGS) entry which is preliminary data.</text>
</comment>
<dbReference type="Proteomes" id="UP001169764">
    <property type="component" value="Unassembled WGS sequence"/>
</dbReference>